<dbReference type="GO" id="GO:0005634">
    <property type="term" value="C:nucleus"/>
    <property type="evidence" value="ECO:0007669"/>
    <property type="project" value="TreeGrafter"/>
</dbReference>
<dbReference type="OrthoDB" id="15001at2759"/>
<comment type="similarity">
    <text evidence="2">Belongs to the POMP/UMP1 family.</text>
</comment>
<proteinExistence type="inferred from homology"/>
<evidence type="ECO:0000313" key="4">
    <source>
        <dbReference type="Proteomes" id="UP000327118"/>
    </source>
</evidence>
<dbReference type="EMBL" id="ML739073">
    <property type="protein sequence ID" value="KAE8354384.1"/>
    <property type="molecule type" value="Genomic_DNA"/>
</dbReference>
<dbReference type="GO" id="GO:0000502">
    <property type="term" value="C:proteasome complex"/>
    <property type="evidence" value="ECO:0007669"/>
    <property type="project" value="UniProtKB-KW"/>
</dbReference>
<name>A0A5N6Z9Q4_9EURO</name>
<gene>
    <name evidence="3" type="ORF">BDV28DRAFT_84791</name>
</gene>
<evidence type="ECO:0000256" key="2">
    <source>
        <dbReference type="ARBA" id="ARBA00043974"/>
    </source>
</evidence>
<sequence>MMELRKWFVEDTGEAGRAILTVALPGTQFRINYFLVQLHQKPISAHLLPPLVHRLQHPLHLPHKSPLDTIIHFNLKSTTMSLRIAPATNHRTQTTNTTTRQNIPITLPHPSKGAPSAPGLPDTLRDNITLPAARGPPSAQSAIPASAHPLEARLLAWRQTQDAMKMESLRRAYGIAEPVRRGMELKLVRDGSFRPAVLGGPKGGNVHEDILVLGGRDTEVGWEDVFQGDEFREPPTFHDEMEKRLRMDF</sequence>
<dbReference type="GO" id="GO:0043248">
    <property type="term" value="P:proteasome assembly"/>
    <property type="evidence" value="ECO:0007669"/>
    <property type="project" value="InterPro"/>
</dbReference>
<dbReference type="Proteomes" id="UP000327118">
    <property type="component" value="Unassembled WGS sequence"/>
</dbReference>
<dbReference type="PANTHER" id="PTHR12828">
    <property type="entry name" value="PROTEASOME MATURATION PROTEIN UMP1"/>
    <property type="match status" value="1"/>
</dbReference>
<protein>
    <submittedName>
        <fullName evidence="3">Proteasome maturation factor UMP1-domain-containing protein</fullName>
    </submittedName>
</protein>
<evidence type="ECO:0000313" key="3">
    <source>
        <dbReference type="EMBL" id="KAE8354384.1"/>
    </source>
</evidence>
<dbReference type="PANTHER" id="PTHR12828:SF3">
    <property type="entry name" value="PROTEASOME MATURATION PROTEIN"/>
    <property type="match status" value="1"/>
</dbReference>
<keyword evidence="1" id="KW-0143">Chaperone</keyword>
<dbReference type="InterPro" id="IPR008012">
    <property type="entry name" value="Ump1"/>
</dbReference>
<evidence type="ECO:0000256" key="1">
    <source>
        <dbReference type="ARBA" id="ARBA00023186"/>
    </source>
</evidence>
<accession>A0A5N6Z9Q4</accession>
<dbReference type="GO" id="GO:0005737">
    <property type="term" value="C:cytoplasm"/>
    <property type="evidence" value="ECO:0007669"/>
    <property type="project" value="TreeGrafter"/>
</dbReference>
<organism evidence="3 4">
    <name type="scientific">Aspergillus coremiiformis</name>
    <dbReference type="NCBI Taxonomy" id="138285"/>
    <lineage>
        <taxon>Eukaryota</taxon>
        <taxon>Fungi</taxon>
        <taxon>Dikarya</taxon>
        <taxon>Ascomycota</taxon>
        <taxon>Pezizomycotina</taxon>
        <taxon>Eurotiomycetes</taxon>
        <taxon>Eurotiomycetidae</taxon>
        <taxon>Eurotiales</taxon>
        <taxon>Aspergillaceae</taxon>
        <taxon>Aspergillus</taxon>
        <taxon>Aspergillus subgen. Circumdati</taxon>
    </lineage>
</organism>
<dbReference type="AlphaFoldDB" id="A0A5N6Z9Q4"/>
<keyword evidence="3" id="KW-0647">Proteasome</keyword>
<reference evidence="4" key="1">
    <citation type="submission" date="2019-04" db="EMBL/GenBank/DDBJ databases">
        <title>Friends and foes A comparative genomics studyof 23 Aspergillus species from section Flavi.</title>
        <authorList>
            <consortium name="DOE Joint Genome Institute"/>
            <person name="Kjaerbolling I."/>
            <person name="Vesth T."/>
            <person name="Frisvad J.C."/>
            <person name="Nybo J.L."/>
            <person name="Theobald S."/>
            <person name="Kildgaard S."/>
            <person name="Isbrandt T."/>
            <person name="Kuo A."/>
            <person name="Sato A."/>
            <person name="Lyhne E.K."/>
            <person name="Kogle M.E."/>
            <person name="Wiebenga A."/>
            <person name="Kun R.S."/>
            <person name="Lubbers R.J."/>
            <person name="Makela M.R."/>
            <person name="Barry K."/>
            <person name="Chovatia M."/>
            <person name="Clum A."/>
            <person name="Daum C."/>
            <person name="Haridas S."/>
            <person name="He G."/>
            <person name="LaButti K."/>
            <person name="Lipzen A."/>
            <person name="Mondo S."/>
            <person name="Riley R."/>
            <person name="Salamov A."/>
            <person name="Simmons B.A."/>
            <person name="Magnuson J.K."/>
            <person name="Henrissat B."/>
            <person name="Mortensen U.H."/>
            <person name="Larsen T.O."/>
            <person name="Devries R.P."/>
            <person name="Grigoriev I.V."/>
            <person name="Machida M."/>
            <person name="Baker S.E."/>
            <person name="Andersen M.R."/>
        </authorList>
    </citation>
    <scope>NUCLEOTIDE SEQUENCE [LARGE SCALE GENOMIC DNA]</scope>
    <source>
        <strain evidence="4">CBS 553.77</strain>
    </source>
</reference>
<dbReference type="Pfam" id="PF05348">
    <property type="entry name" value="UMP1"/>
    <property type="match status" value="1"/>
</dbReference>
<keyword evidence="4" id="KW-1185">Reference proteome</keyword>